<keyword evidence="3 5" id="KW-0238">DNA-binding</keyword>
<dbReference type="Gene3D" id="1.10.150.130">
    <property type="match status" value="1"/>
</dbReference>
<dbReference type="EMBL" id="JBHUIY010000004">
    <property type="protein sequence ID" value="MFD2232803.1"/>
    <property type="molecule type" value="Genomic_DNA"/>
</dbReference>
<dbReference type="RefSeq" id="WP_377314446.1">
    <property type="nucleotide sequence ID" value="NZ_JBHUIY010000004.1"/>
</dbReference>
<comment type="caution">
    <text evidence="8">The sequence shown here is derived from an EMBL/GenBank/DDBJ whole genome shotgun (WGS) entry which is preliminary data.</text>
</comment>
<dbReference type="PANTHER" id="PTHR30349">
    <property type="entry name" value="PHAGE INTEGRASE-RELATED"/>
    <property type="match status" value="1"/>
</dbReference>
<evidence type="ECO:0000256" key="2">
    <source>
        <dbReference type="ARBA" id="ARBA00022908"/>
    </source>
</evidence>
<evidence type="ECO:0000313" key="8">
    <source>
        <dbReference type="EMBL" id="MFD2232803.1"/>
    </source>
</evidence>
<name>A0ABW5C7G7_9PROT</name>
<feature type="domain" description="Core-binding (CB)" evidence="7">
    <location>
        <begin position="55"/>
        <end position="129"/>
    </location>
</feature>
<dbReference type="InterPro" id="IPR050090">
    <property type="entry name" value="Tyrosine_recombinase_XerCD"/>
</dbReference>
<dbReference type="InterPro" id="IPR013762">
    <property type="entry name" value="Integrase-like_cat_sf"/>
</dbReference>
<dbReference type="InterPro" id="IPR044068">
    <property type="entry name" value="CB"/>
</dbReference>
<protein>
    <submittedName>
        <fullName evidence="8">Tyrosine-type recombinase/integrase</fullName>
    </submittedName>
</protein>
<dbReference type="SUPFAM" id="SSF56349">
    <property type="entry name" value="DNA breaking-rejoining enzymes"/>
    <property type="match status" value="1"/>
</dbReference>
<evidence type="ECO:0000256" key="1">
    <source>
        <dbReference type="ARBA" id="ARBA00008857"/>
    </source>
</evidence>
<accession>A0ABW5C7G7</accession>
<feature type="domain" description="Tyr recombinase" evidence="6">
    <location>
        <begin position="143"/>
        <end position="313"/>
    </location>
</feature>
<evidence type="ECO:0000313" key="9">
    <source>
        <dbReference type="Proteomes" id="UP001597296"/>
    </source>
</evidence>
<dbReference type="CDD" id="cd00796">
    <property type="entry name" value="INT_Rci_Hp1_C"/>
    <property type="match status" value="1"/>
</dbReference>
<dbReference type="PANTHER" id="PTHR30349:SF64">
    <property type="entry name" value="PROPHAGE INTEGRASE INTD-RELATED"/>
    <property type="match status" value="1"/>
</dbReference>
<organism evidence="8 9">
    <name type="scientific">Phaeospirillum tilakii</name>
    <dbReference type="NCBI Taxonomy" id="741673"/>
    <lineage>
        <taxon>Bacteria</taxon>
        <taxon>Pseudomonadati</taxon>
        <taxon>Pseudomonadota</taxon>
        <taxon>Alphaproteobacteria</taxon>
        <taxon>Rhodospirillales</taxon>
        <taxon>Rhodospirillaceae</taxon>
        <taxon>Phaeospirillum</taxon>
    </lineage>
</organism>
<gene>
    <name evidence="8" type="ORF">ACFSNB_03195</name>
</gene>
<dbReference type="InterPro" id="IPR002104">
    <property type="entry name" value="Integrase_catalytic"/>
</dbReference>
<dbReference type="PROSITE" id="PS51898">
    <property type="entry name" value="TYR_RECOMBINASE"/>
    <property type="match status" value="1"/>
</dbReference>
<keyword evidence="2" id="KW-0229">DNA integration</keyword>
<evidence type="ECO:0000259" key="7">
    <source>
        <dbReference type="PROSITE" id="PS51900"/>
    </source>
</evidence>
<dbReference type="Gene3D" id="1.10.443.10">
    <property type="entry name" value="Intergrase catalytic core"/>
    <property type="match status" value="1"/>
</dbReference>
<reference evidence="9" key="1">
    <citation type="journal article" date="2019" name="Int. J. Syst. Evol. Microbiol.">
        <title>The Global Catalogue of Microorganisms (GCM) 10K type strain sequencing project: providing services to taxonomists for standard genome sequencing and annotation.</title>
        <authorList>
            <consortium name="The Broad Institute Genomics Platform"/>
            <consortium name="The Broad Institute Genome Sequencing Center for Infectious Disease"/>
            <person name="Wu L."/>
            <person name="Ma J."/>
        </authorList>
    </citation>
    <scope>NUCLEOTIDE SEQUENCE [LARGE SCALE GENOMIC DNA]</scope>
    <source>
        <strain evidence="9">KCTC 15012</strain>
    </source>
</reference>
<evidence type="ECO:0000256" key="5">
    <source>
        <dbReference type="PROSITE-ProRule" id="PRU01248"/>
    </source>
</evidence>
<keyword evidence="9" id="KW-1185">Reference proteome</keyword>
<dbReference type="InterPro" id="IPR010998">
    <property type="entry name" value="Integrase_recombinase_N"/>
</dbReference>
<evidence type="ECO:0000256" key="3">
    <source>
        <dbReference type="ARBA" id="ARBA00023125"/>
    </source>
</evidence>
<sequence length="317" mass="35315">MRIIEYRGKWCAASVVDGKRRRLSLGNLAATEENRPAAERAAVDLERALAEPIGDIVGDVVEAYLDDTKAITKDYMKIMWRILKPYCAALRVDQIDRAWCRDYVAARGKAPATVRKEISMLSAAFRWAGKTGFVIELPSAPPPRDRWLTRVQFSMLLDAAAGQPHLVVFLHLAIATGGRKEALLALTWPQVDFDRRTIWLGRKEGGKGRAIVPINQTLYPVLRAAKAQAQSDHVVEYDGQPVKNVKKSFAAACRRAGLSDFTPHDLRHTAAVWMAEAGTPMSEIAQYLGHSDSRITERVYARYSPDYLRKAASALDL</sequence>
<proteinExistence type="inferred from homology"/>
<keyword evidence="4" id="KW-0233">DNA recombination</keyword>
<dbReference type="Pfam" id="PF00589">
    <property type="entry name" value="Phage_integrase"/>
    <property type="match status" value="1"/>
</dbReference>
<evidence type="ECO:0000256" key="4">
    <source>
        <dbReference type="ARBA" id="ARBA00023172"/>
    </source>
</evidence>
<comment type="similarity">
    <text evidence="1">Belongs to the 'phage' integrase family.</text>
</comment>
<dbReference type="InterPro" id="IPR011010">
    <property type="entry name" value="DNA_brk_join_enz"/>
</dbReference>
<evidence type="ECO:0000259" key="6">
    <source>
        <dbReference type="PROSITE" id="PS51898"/>
    </source>
</evidence>
<dbReference type="PROSITE" id="PS51900">
    <property type="entry name" value="CB"/>
    <property type="match status" value="1"/>
</dbReference>
<dbReference type="Proteomes" id="UP001597296">
    <property type="component" value="Unassembled WGS sequence"/>
</dbReference>